<dbReference type="KEGG" id="psti:SOO65_05235"/>
<keyword evidence="3" id="KW-1185">Reference proteome</keyword>
<reference evidence="2 3" key="1">
    <citation type="submission" date="2023-11" db="EMBL/GenBank/DDBJ databases">
        <title>Peredibacter starrii A3.12.</title>
        <authorList>
            <person name="Mitchell R.J."/>
        </authorList>
    </citation>
    <scope>NUCLEOTIDE SEQUENCE [LARGE SCALE GENOMIC DNA]</scope>
    <source>
        <strain evidence="2 3">A3.12</strain>
    </source>
</reference>
<protein>
    <recommendedName>
        <fullName evidence="4">DUF4403 family protein</fullName>
    </recommendedName>
</protein>
<organism evidence="2 3">
    <name type="scientific">Peredibacter starrii</name>
    <dbReference type="NCBI Taxonomy" id="28202"/>
    <lineage>
        <taxon>Bacteria</taxon>
        <taxon>Pseudomonadati</taxon>
        <taxon>Bdellovibrionota</taxon>
        <taxon>Bacteriovoracia</taxon>
        <taxon>Bacteriovoracales</taxon>
        <taxon>Bacteriovoracaceae</taxon>
        <taxon>Peredibacter</taxon>
    </lineage>
</organism>
<name>A0AAX4HT89_9BACT</name>
<dbReference type="Proteomes" id="UP001324634">
    <property type="component" value="Chromosome"/>
</dbReference>
<evidence type="ECO:0008006" key="4">
    <source>
        <dbReference type="Google" id="ProtNLM"/>
    </source>
</evidence>
<gene>
    <name evidence="2" type="ORF">SOO65_05235</name>
</gene>
<dbReference type="RefSeq" id="WP_321398033.1">
    <property type="nucleotide sequence ID" value="NZ_CP139487.1"/>
</dbReference>
<feature type="chain" id="PRO_5043556454" description="DUF4403 family protein" evidence="1">
    <location>
        <begin position="20"/>
        <end position="598"/>
    </location>
</feature>
<proteinExistence type="predicted"/>
<dbReference type="AlphaFoldDB" id="A0AAX4HT89"/>
<feature type="signal peptide" evidence="1">
    <location>
        <begin position="1"/>
        <end position="19"/>
    </location>
</feature>
<accession>A0AAX4HT89</accession>
<evidence type="ECO:0000313" key="3">
    <source>
        <dbReference type="Proteomes" id="UP001324634"/>
    </source>
</evidence>
<evidence type="ECO:0000256" key="1">
    <source>
        <dbReference type="SAM" id="SignalP"/>
    </source>
</evidence>
<dbReference type="EMBL" id="CP139487">
    <property type="protein sequence ID" value="WPU66144.1"/>
    <property type="molecule type" value="Genomic_DNA"/>
</dbReference>
<keyword evidence="1" id="KW-0732">Signal</keyword>
<sequence>MRTWKFGLFLMLTTGQLFAQEQMALRLNENGMMKILRMAIQYNTSSKTSKTIVIPQNIYKFTIKKDQLTSNPIIPVINEISDLNLNRDLDFYLNTSDIKLTGNVDEKSLKMSISNSNDNGFDLKLSLNLPQIVVNGARLSLCEDKAKNSKSCGKGLQASMTNLKIQTKSRPVSLSATLRLRTDGKVARVSVLSVTSNLEGKNAPVMDINFQTVTVPKISIVIDGQETELDTSRLKDEILKRKGFLAAKLMSFAADFITSDLAEMINVYLVNKQVATSYQVYRKEGLTTFNEFMSDRDSYPNRENYVRSAIQPEGKDPMTVIMAEISEVIRNAQVDIALKKISTPQNKDIELAGFLNFVLNNRAMAIKNTLGNSNRALPKLDLTAHRNNDINLAISEPLINGALDLVNTTGLYQEVFNAMADVKGFSIKSIKMHFQGDKSIVAVVNAQVDLKKLESSGLSSWFKNKLAAYLERNNNNAVIYFPIEVQVVPTVTKLPSGGAGLDLKVLSPFNYVELPNKFNYPSNVGNMTDIVKDGVMAQLKDNLEPYVNKTYSVDVTKFLNQSGVVFLPKGISINQGAYFLLNLDLVDIKFNSTNPNLR</sequence>
<evidence type="ECO:0000313" key="2">
    <source>
        <dbReference type="EMBL" id="WPU66144.1"/>
    </source>
</evidence>